<name>A0A8T5UUD3_9BRAD</name>
<dbReference type="CDD" id="cd06464">
    <property type="entry name" value="ACD_sHsps-like"/>
    <property type="match status" value="1"/>
</dbReference>
<dbReference type="InterPro" id="IPR002068">
    <property type="entry name" value="A-crystallin/Hsp20_dom"/>
</dbReference>
<protein>
    <submittedName>
        <fullName evidence="4">Hsp20/alpha crystallin family protein</fullName>
    </submittedName>
</protein>
<dbReference type="PANTHER" id="PTHR11527">
    <property type="entry name" value="HEAT-SHOCK PROTEIN 20 FAMILY MEMBER"/>
    <property type="match status" value="1"/>
</dbReference>
<organism evidence="4 5">
    <name type="scientific">Bradyrhizobium barranii subsp. apii</name>
    <dbReference type="NCBI Taxonomy" id="2819348"/>
    <lineage>
        <taxon>Bacteria</taxon>
        <taxon>Pseudomonadati</taxon>
        <taxon>Pseudomonadota</taxon>
        <taxon>Alphaproteobacteria</taxon>
        <taxon>Hyphomicrobiales</taxon>
        <taxon>Nitrobacteraceae</taxon>
        <taxon>Bradyrhizobium</taxon>
        <taxon>Bradyrhizobium barranii</taxon>
    </lineage>
</organism>
<dbReference type="EMBL" id="CP096255">
    <property type="protein sequence ID" value="UPT88200.1"/>
    <property type="molecule type" value="Genomic_DNA"/>
</dbReference>
<dbReference type="PROSITE" id="PS01031">
    <property type="entry name" value="SHSP"/>
    <property type="match status" value="1"/>
</dbReference>
<accession>A0A8T5UUD3</accession>
<dbReference type="SUPFAM" id="SSF49764">
    <property type="entry name" value="HSP20-like chaperones"/>
    <property type="match status" value="1"/>
</dbReference>
<dbReference type="InterPro" id="IPR031107">
    <property type="entry name" value="Small_HSP"/>
</dbReference>
<dbReference type="RefSeq" id="WP_166057214.1">
    <property type="nucleotide sequence ID" value="NZ_CP096255.1"/>
</dbReference>
<dbReference type="InterPro" id="IPR008978">
    <property type="entry name" value="HSP20-like_chaperone"/>
</dbReference>
<dbReference type="Pfam" id="PF00011">
    <property type="entry name" value="HSP20"/>
    <property type="match status" value="1"/>
</dbReference>
<evidence type="ECO:0000313" key="5">
    <source>
        <dbReference type="Proteomes" id="UP000551709"/>
    </source>
</evidence>
<proteinExistence type="inferred from homology"/>
<evidence type="ECO:0000256" key="2">
    <source>
        <dbReference type="RuleBase" id="RU003616"/>
    </source>
</evidence>
<comment type="similarity">
    <text evidence="1 2">Belongs to the small heat shock protein (HSP20) family.</text>
</comment>
<evidence type="ECO:0000256" key="1">
    <source>
        <dbReference type="PROSITE-ProRule" id="PRU00285"/>
    </source>
</evidence>
<gene>
    <name evidence="4" type="ORF">HAP41_0000003375</name>
</gene>
<dbReference type="Proteomes" id="UP000551709">
    <property type="component" value="Chromosome"/>
</dbReference>
<evidence type="ECO:0000256" key="3">
    <source>
        <dbReference type="SAM" id="MobiDB-lite"/>
    </source>
</evidence>
<reference evidence="4" key="1">
    <citation type="journal article" date="2017" name="Syst. Appl. Microbiol.">
        <title>Soybeans inoculated with root zone soils of Canadian native legumes harbour diverse and novel Bradyrhizobium spp. that possess agricultural potential.</title>
        <authorList>
            <person name="Bromfield E.S.P."/>
            <person name="Cloutier S."/>
            <person name="Tambong J.T."/>
            <person name="Tran Thi T.V."/>
        </authorList>
    </citation>
    <scope>NUCLEOTIDE SEQUENCE</scope>
    <source>
        <strain evidence="4">1S5</strain>
    </source>
</reference>
<feature type="compositionally biased region" description="Low complexity" evidence="3">
    <location>
        <begin position="149"/>
        <end position="168"/>
    </location>
</feature>
<reference evidence="4" key="2">
    <citation type="submission" date="2022-04" db="EMBL/GenBank/DDBJ databases">
        <authorList>
            <person name="Bromfield E.S.P."/>
            <person name="Cloutier S."/>
        </authorList>
    </citation>
    <scope>NUCLEOTIDE SEQUENCE</scope>
    <source>
        <strain evidence="4">1S5</strain>
    </source>
</reference>
<dbReference type="Gene3D" id="2.60.40.790">
    <property type="match status" value="1"/>
</dbReference>
<feature type="region of interest" description="Disordered" evidence="3">
    <location>
        <begin position="142"/>
        <end position="168"/>
    </location>
</feature>
<sequence>MSLPRLWNISQELEFDPFRALRRQMENALQGSPSPSIGAGAPAISVAETKDAFEVTAELPGVDDKDIKVNLDGNQLVISGEKKEESTKDEKDWHVEERSYGSFYRSMSLPFEPEAGAVEAHFDKGVLHLAIKKPARAVKTTKTIDIKTGAPPSANPAPNKAAAPGKAA</sequence>
<evidence type="ECO:0000313" key="4">
    <source>
        <dbReference type="EMBL" id="UPT88200.1"/>
    </source>
</evidence>
<dbReference type="AlphaFoldDB" id="A0A8T5UUD3"/>